<feature type="region of interest" description="Disordered" evidence="6">
    <location>
        <begin position="16"/>
        <end position="55"/>
    </location>
</feature>
<dbReference type="PANTHER" id="PTHR23057:SF0">
    <property type="entry name" value="JUXTAPOSED WITH ANOTHER ZINC FINGER PROTEIN 1"/>
    <property type="match status" value="1"/>
</dbReference>
<dbReference type="FunCoup" id="A0A0L0H9Y3">
    <property type="interactions" value="185"/>
</dbReference>
<dbReference type="PANTHER" id="PTHR23057">
    <property type="entry name" value="JUXTAPOSED WITH ANOTHER ZINC FINGER PROTEIN 1"/>
    <property type="match status" value="1"/>
</dbReference>
<dbReference type="PROSITE" id="PS50157">
    <property type="entry name" value="ZINC_FINGER_C2H2_2"/>
    <property type="match status" value="1"/>
</dbReference>
<evidence type="ECO:0000256" key="2">
    <source>
        <dbReference type="ARBA" id="ARBA00022737"/>
    </source>
</evidence>
<dbReference type="Proteomes" id="UP000053201">
    <property type="component" value="Unassembled WGS sequence"/>
</dbReference>
<dbReference type="RefSeq" id="XP_016605861.1">
    <property type="nucleotide sequence ID" value="XM_016755013.1"/>
</dbReference>
<dbReference type="GO" id="GO:0005634">
    <property type="term" value="C:nucleus"/>
    <property type="evidence" value="ECO:0007669"/>
    <property type="project" value="TreeGrafter"/>
</dbReference>
<dbReference type="VEuPathDB" id="FungiDB:SPPG_06817"/>
<evidence type="ECO:0000256" key="5">
    <source>
        <dbReference type="PROSITE-ProRule" id="PRU00042"/>
    </source>
</evidence>
<evidence type="ECO:0000259" key="7">
    <source>
        <dbReference type="PROSITE" id="PS50157"/>
    </source>
</evidence>
<protein>
    <recommendedName>
        <fullName evidence="7">C2H2-type domain-containing protein</fullName>
    </recommendedName>
</protein>
<dbReference type="InterPro" id="IPR036236">
    <property type="entry name" value="Znf_C2H2_sf"/>
</dbReference>
<dbReference type="SUPFAM" id="SSF57667">
    <property type="entry name" value="beta-beta-alpha zinc fingers"/>
    <property type="match status" value="1"/>
</dbReference>
<organism evidence="8 9">
    <name type="scientific">Spizellomyces punctatus (strain DAOM BR117)</name>
    <dbReference type="NCBI Taxonomy" id="645134"/>
    <lineage>
        <taxon>Eukaryota</taxon>
        <taxon>Fungi</taxon>
        <taxon>Fungi incertae sedis</taxon>
        <taxon>Chytridiomycota</taxon>
        <taxon>Chytridiomycota incertae sedis</taxon>
        <taxon>Chytridiomycetes</taxon>
        <taxon>Spizellomycetales</taxon>
        <taxon>Spizellomycetaceae</taxon>
        <taxon>Spizellomyces</taxon>
    </lineage>
</organism>
<sequence length="656" mass="70698">MVALTDMASLQHGLLSSTEHASPPSQQQQQQDSQGEAESDLSHGRGRRNSLSNPLPYNPDLLDVFNFHGALRPRRPSFSGTLSLGGIDLIPPSSMSEGDSILNLESQFCKDFECCGNQFPSLHELLAHYETAHVHVKDFGGSELLPGTHTTGPYGGLVGVGKLEPIREEDSDSSSGGASSVMMKIDESTGSLSTSTSPSPAPASCTSDAFPSPAPSHGSLSTIVDGGVGHIQEGIRHLHLDHDPYFSQYTRVANLHQQHLEHQQGVFLTPAAKRARAPSLVAANPPDDSKKVRGMAQYTDMDKASSTANSVNPSAGSLVDGANSSVDSKNAPLHDYVNGIHMPVTPPMEFSAQSIHSRQGQSEQTSTHQHPQNSPPMQHISPHMSPALLHAQLQYDPSQQQGTHHQAMSPHVAFLESAAAQHHTHSPIPQSPQPNLPPHIRTFIRQNSPGPGQMTYRASTPGMLPPEHPHFSVPTPPPRPSSTPAMLPVGIYPVQGPPGYVDSDGGSPGILDDFGGVSGQGGSKRYKCPKPFCSKVYKNSNGLKYHLEHGNCELDYASADMDGRIAPAQPQEAMSYHAPTGYPYYSLPLMGYSMNMQMVNGLPMTDIKIALRPYWCRVPGCGKKYKNLNGLKYHAKVTHPDMDFKNEVKGHTSMSL</sequence>
<dbReference type="OMA" id="DHEEHKP"/>
<feature type="compositionally biased region" description="Polar residues" evidence="6">
    <location>
        <begin position="352"/>
        <end position="376"/>
    </location>
</feature>
<keyword evidence="2" id="KW-0677">Repeat</keyword>
<dbReference type="PROSITE" id="PS00028">
    <property type="entry name" value="ZINC_FINGER_C2H2_1"/>
    <property type="match status" value="1"/>
</dbReference>
<evidence type="ECO:0000256" key="1">
    <source>
        <dbReference type="ARBA" id="ARBA00022723"/>
    </source>
</evidence>
<dbReference type="eggNOG" id="KOG4124">
    <property type="taxonomic scope" value="Eukaryota"/>
</dbReference>
<evidence type="ECO:0000256" key="3">
    <source>
        <dbReference type="ARBA" id="ARBA00022771"/>
    </source>
</evidence>
<feature type="compositionally biased region" description="Low complexity" evidence="6">
    <location>
        <begin position="188"/>
        <end position="209"/>
    </location>
</feature>
<evidence type="ECO:0000313" key="8">
    <source>
        <dbReference type="EMBL" id="KNC97821.1"/>
    </source>
</evidence>
<dbReference type="GeneID" id="27690091"/>
<dbReference type="AlphaFoldDB" id="A0A0L0H9Y3"/>
<gene>
    <name evidence="8" type="ORF">SPPG_06817</name>
</gene>
<dbReference type="STRING" id="645134.A0A0L0H9Y3"/>
<dbReference type="SMART" id="SM00355">
    <property type="entry name" value="ZnF_C2H2"/>
    <property type="match status" value="3"/>
</dbReference>
<keyword evidence="4" id="KW-0862">Zinc</keyword>
<reference evidence="8 9" key="1">
    <citation type="submission" date="2009-08" db="EMBL/GenBank/DDBJ databases">
        <title>The Genome Sequence of Spizellomyces punctatus strain DAOM BR117.</title>
        <authorList>
            <consortium name="The Broad Institute Genome Sequencing Platform"/>
            <person name="Russ C."/>
            <person name="Cuomo C."/>
            <person name="Shea T."/>
            <person name="Young S.K."/>
            <person name="Zeng Q."/>
            <person name="Koehrsen M."/>
            <person name="Haas B."/>
            <person name="Borodovsky M."/>
            <person name="Guigo R."/>
            <person name="Alvarado L."/>
            <person name="Berlin A."/>
            <person name="Bochicchio J."/>
            <person name="Borenstein D."/>
            <person name="Chapman S."/>
            <person name="Chen Z."/>
            <person name="Engels R."/>
            <person name="Freedman E."/>
            <person name="Gellesch M."/>
            <person name="Goldberg J."/>
            <person name="Griggs A."/>
            <person name="Gujja S."/>
            <person name="Heiman D."/>
            <person name="Hepburn T."/>
            <person name="Howarth C."/>
            <person name="Jen D."/>
            <person name="Larson L."/>
            <person name="Lewis B."/>
            <person name="Mehta T."/>
            <person name="Park D."/>
            <person name="Pearson M."/>
            <person name="Roberts A."/>
            <person name="Saif S."/>
            <person name="Shenoy N."/>
            <person name="Sisk P."/>
            <person name="Stolte C."/>
            <person name="Sykes S."/>
            <person name="Thomson T."/>
            <person name="Walk T."/>
            <person name="White J."/>
            <person name="Yandava C."/>
            <person name="Burger G."/>
            <person name="Gray M.W."/>
            <person name="Holland P.W.H."/>
            <person name="King N."/>
            <person name="Lang F.B.F."/>
            <person name="Roger A.J."/>
            <person name="Ruiz-Trillo I."/>
            <person name="Lander E."/>
            <person name="Nusbaum C."/>
        </authorList>
    </citation>
    <scope>NUCLEOTIDE SEQUENCE [LARGE SCALE GENOMIC DNA]</scope>
    <source>
        <strain evidence="8 9">DAOM BR117</strain>
    </source>
</reference>
<dbReference type="InterPro" id="IPR013087">
    <property type="entry name" value="Znf_C2H2_type"/>
</dbReference>
<keyword evidence="3 5" id="KW-0863">Zinc-finger</keyword>
<dbReference type="EMBL" id="KQ257462">
    <property type="protein sequence ID" value="KNC97821.1"/>
    <property type="molecule type" value="Genomic_DNA"/>
</dbReference>
<name>A0A0L0H9Y3_SPIPD</name>
<proteinExistence type="predicted"/>
<feature type="domain" description="C2H2-type" evidence="7">
    <location>
        <begin position="614"/>
        <end position="639"/>
    </location>
</feature>
<evidence type="ECO:0000256" key="4">
    <source>
        <dbReference type="ARBA" id="ARBA00022833"/>
    </source>
</evidence>
<feature type="region of interest" description="Disordered" evidence="6">
    <location>
        <begin position="187"/>
        <end position="224"/>
    </location>
</feature>
<dbReference type="OrthoDB" id="3269380at2759"/>
<dbReference type="Gene3D" id="3.30.160.60">
    <property type="entry name" value="Classic Zinc Finger"/>
    <property type="match status" value="1"/>
</dbReference>
<feature type="compositionally biased region" description="Low complexity" evidence="6">
    <location>
        <begin position="22"/>
        <end position="34"/>
    </location>
</feature>
<feature type="region of interest" description="Disordered" evidence="6">
    <location>
        <begin position="352"/>
        <end position="382"/>
    </location>
</feature>
<dbReference type="InterPro" id="IPR051580">
    <property type="entry name" value="ZnF-Chromatin_assoc"/>
</dbReference>
<accession>A0A0L0H9Y3</accession>
<keyword evidence="1" id="KW-0479">Metal-binding</keyword>
<keyword evidence="9" id="KW-1185">Reference proteome</keyword>
<evidence type="ECO:0000256" key="6">
    <source>
        <dbReference type="SAM" id="MobiDB-lite"/>
    </source>
</evidence>
<dbReference type="GO" id="GO:0008270">
    <property type="term" value="F:zinc ion binding"/>
    <property type="evidence" value="ECO:0007669"/>
    <property type="project" value="UniProtKB-KW"/>
</dbReference>
<evidence type="ECO:0000313" key="9">
    <source>
        <dbReference type="Proteomes" id="UP000053201"/>
    </source>
</evidence>
<dbReference type="InParanoid" id="A0A0L0H9Y3"/>